<name>A0A7H1NRS2_9PROT</name>
<dbReference type="Pfam" id="PF03109">
    <property type="entry name" value="ABC1"/>
    <property type="match status" value="1"/>
</dbReference>
<comment type="similarity">
    <text evidence="1">Belongs to the protein kinase superfamily. ADCK protein kinase family.</text>
</comment>
<keyword evidence="5" id="KW-1185">Reference proteome</keyword>
<feature type="coiled-coil region" evidence="2">
    <location>
        <begin position="172"/>
        <end position="199"/>
    </location>
</feature>
<keyword evidence="4" id="KW-0808">Transferase</keyword>
<organism evidence="4 5">
    <name type="scientific">Entomobacter blattae</name>
    <dbReference type="NCBI Taxonomy" id="2762277"/>
    <lineage>
        <taxon>Bacteria</taxon>
        <taxon>Pseudomonadati</taxon>
        <taxon>Pseudomonadota</taxon>
        <taxon>Alphaproteobacteria</taxon>
        <taxon>Acetobacterales</taxon>
        <taxon>Acetobacteraceae</taxon>
        <taxon>Entomobacter</taxon>
    </lineage>
</organism>
<sequence length="453" mass="51486">MSKEKNLDNKGFLGEIRRFARTSGAVSSIAARLAGEKLGFQTNKTAHAEELKTILGGLKGPLMKVAQLLSTIPDALPEEYAKELAQLQSNAPSMGWSFVRRRMSNELGANWQSRFKSFDHEAAAAASLGQVHRAILHDGTAVACKLQYPDMTSTVEADLRQLKLAMALYHRLDNAIKQEEVYKELAERLREELDYLREAANLRLYQLMLKDRPDITLPTPLEDLTTSRLLTMTWLNGQLLQNVIDSNPPQEERNAIAKALFMGWYIPFYRYGVIHGDPHMGNFLIREDQGVNLLDFGSIRIFPPSFVQGVIDLHHAIETNNDDLAYEAYQSWGFADITHETMQVLNEWARFIYEPLLQDRTRRIQENDDPTYGRTIAEKVHAGLQRTGGVKPPREFVLIDRSAIGLGSIFTRLKAELNWYRLFQEVRADFSLEKLTKRQGEVIKEAKMPASPL</sequence>
<evidence type="ECO:0000259" key="3">
    <source>
        <dbReference type="Pfam" id="PF03109"/>
    </source>
</evidence>
<dbReference type="CDD" id="cd13970">
    <property type="entry name" value="ABC1_ADCK3"/>
    <property type="match status" value="1"/>
</dbReference>
<evidence type="ECO:0000256" key="1">
    <source>
        <dbReference type="ARBA" id="ARBA00009670"/>
    </source>
</evidence>
<dbReference type="GO" id="GO:0016301">
    <property type="term" value="F:kinase activity"/>
    <property type="evidence" value="ECO:0007669"/>
    <property type="project" value="UniProtKB-KW"/>
</dbReference>
<dbReference type="InterPro" id="IPR004147">
    <property type="entry name" value="ABC1_dom"/>
</dbReference>
<keyword evidence="4" id="KW-0418">Kinase</keyword>
<evidence type="ECO:0000313" key="5">
    <source>
        <dbReference type="Proteomes" id="UP000516349"/>
    </source>
</evidence>
<protein>
    <submittedName>
        <fullName evidence="4">Protein kinase UbiB</fullName>
        <ecNumber evidence="4">2.7.-.-</ecNumber>
    </submittedName>
</protein>
<dbReference type="PANTHER" id="PTHR10566:SF113">
    <property type="entry name" value="PROTEIN ACTIVITY OF BC1 COMPLEX KINASE 7, CHLOROPLASTIC"/>
    <property type="match status" value="1"/>
</dbReference>
<feature type="domain" description="ABC1 atypical kinase-like" evidence="3">
    <location>
        <begin position="86"/>
        <end position="322"/>
    </location>
</feature>
<proteinExistence type="inferred from homology"/>
<dbReference type="AlphaFoldDB" id="A0A7H1NRS2"/>
<dbReference type="RefSeq" id="WP_203412748.1">
    <property type="nucleotide sequence ID" value="NZ_CP060244.1"/>
</dbReference>
<dbReference type="InterPro" id="IPR034646">
    <property type="entry name" value="ADCK3_dom"/>
</dbReference>
<gene>
    <name evidence="4" type="primary">ubiB</name>
    <name evidence="4" type="ORF">JGUZn3_12560</name>
</gene>
<dbReference type="EMBL" id="CP060244">
    <property type="protein sequence ID" value="QNT78482.1"/>
    <property type="molecule type" value="Genomic_DNA"/>
</dbReference>
<evidence type="ECO:0000313" key="4">
    <source>
        <dbReference type="EMBL" id="QNT78482.1"/>
    </source>
</evidence>
<dbReference type="EC" id="2.7.-.-" evidence="4"/>
<dbReference type="KEGG" id="ebla:JGUZn3_12560"/>
<accession>A0A7H1NRS2</accession>
<keyword evidence="2" id="KW-0175">Coiled coil</keyword>
<reference evidence="4 5" key="1">
    <citation type="submission" date="2020-08" db="EMBL/GenBank/DDBJ databases">
        <title>Complete genome sequence of Entomobacter blattae G55GP.</title>
        <authorList>
            <person name="Poehlein A."/>
            <person name="Guzman J."/>
            <person name="Daniel R."/>
            <person name="Vilcinskas A."/>
        </authorList>
    </citation>
    <scope>NUCLEOTIDE SEQUENCE [LARGE SCALE GENOMIC DNA]</scope>
    <source>
        <strain evidence="4 5">G55GP</strain>
    </source>
</reference>
<evidence type="ECO:0000256" key="2">
    <source>
        <dbReference type="SAM" id="Coils"/>
    </source>
</evidence>
<dbReference type="InterPro" id="IPR011009">
    <property type="entry name" value="Kinase-like_dom_sf"/>
</dbReference>
<dbReference type="PANTHER" id="PTHR10566">
    <property type="entry name" value="CHAPERONE-ACTIVITY OF BC1 COMPLEX CABC1 -RELATED"/>
    <property type="match status" value="1"/>
</dbReference>
<dbReference type="SUPFAM" id="SSF56112">
    <property type="entry name" value="Protein kinase-like (PK-like)"/>
    <property type="match status" value="1"/>
</dbReference>
<dbReference type="InterPro" id="IPR050154">
    <property type="entry name" value="UbiB_kinase"/>
</dbReference>
<dbReference type="Proteomes" id="UP000516349">
    <property type="component" value="Chromosome"/>
</dbReference>